<dbReference type="EMBL" id="JALNTZ010000004">
    <property type="protein sequence ID" value="KAJ3655602.1"/>
    <property type="molecule type" value="Genomic_DNA"/>
</dbReference>
<reference evidence="3" key="1">
    <citation type="journal article" date="2023" name="G3 (Bethesda)">
        <title>Whole genome assemblies of Zophobas morio and Tenebrio molitor.</title>
        <authorList>
            <person name="Kaur S."/>
            <person name="Stinson S.A."/>
            <person name="diCenzo G.C."/>
        </authorList>
    </citation>
    <scope>NUCLEOTIDE SEQUENCE</scope>
    <source>
        <strain evidence="3">QUZm001</strain>
    </source>
</reference>
<keyword evidence="4" id="KW-1185">Reference proteome</keyword>
<dbReference type="InterPro" id="IPR031961">
    <property type="entry name" value="DUF4780"/>
</dbReference>
<evidence type="ECO:0000256" key="1">
    <source>
        <dbReference type="SAM" id="MobiDB-lite"/>
    </source>
</evidence>
<feature type="domain" description="DUF4780" evidence="2">
    <location>
        <begin position="16"/>
        <end position="150"/>
    </location>
</feature>
<dbReference type="Pfam" id="PF16012">
    <property type="entry name" value="DUF4780"/>
    <property type="match status" value="1"/>
</dbReference>
<protein>
    <recommendedName>
        <fullName evidence="2">DUF4780 domain-containing protein</fullName>
    </recommendedName>
</protein>
<name>A0AA38IKR8_9CUCU</name>
<gene>
    <name evidence="3" type="ORF">Zmor_014724</name>
</gene>
<accession>A0AA38IKR8</accession>
<evidence type="ECO:0000313" key="3">
    <source>
        <dbReference type="EMBL" id="KAJ3655602.1"/>
    </source>
</evidence>
<evidence type="ECO:0000259" key="2">
    <source>
        <dbReference type="Pfam" id="PF16012"/>
    </source>
</evidence>
<dbReference type="Proteomes" id="UP001168821">
    <property type="component" value="Unassembled WGS sequence"/>
</dbReference>
<proteinExistence type="predicted"/>
<comment type="caution">
    <text evidence="3">The sequence shown here is derived from an EMBL/GenBank/DDBJ whole genome shotgun (WGS) entry which is preliminary data.</text>
</comment>
<dbReference type="AlphaFoldDB" id="A0AA38IKR8"/>
<evidence type="ECO:0000313" key="4">
    <source>
        <dbReference type="Proteomes" id="UP001168821"/>
    </source>
</evidence>
<organism evidence="3 4">
    <name type="scientific">Zophobas morio</name>
    <dbReference type="NCBI Taxonomy" id="2755281"/>
    <lineage>
        <taxon>Eukaryota</taxon>
        <taxon>Metazoa</taxon>
        <taxon>Ecdysozoa</taxon>
        <taxon>Arthropoda</taxon>
        <taxon>Hexapoda</taxon>
        <taxon>Insecta</taxon>
        <taxon>Pterygota</taxon>
        <taxon>Neoptera</taxon>
        <taxon>Endopterygota</taxon>
        <taxon>Coleoptera</taxon>
        <taxon>Polyphaga</taxon>
        <taxon>Cucujiformia</taxon>
        <taxon>Tenebrionidae</taxon>
        <taxon>Zophobas</taxon>
    </lineage>
</organism>
<sequence>MYIIHLGALDRQLEQCLAARRQATTCRSIKYTEEILRITYEDEVSLEWLKQTVRFLTRLWEGAQLNVVLLAELPRLVRTTLWIPGPLMDVEVVLNPLEGQNQWARVNNLLLFHHEAKPEAVSKGNIFVFDFGMDETKTIRKRAGSTSYMLPSFNLEFKENKASTQEGQTPMEKAETPGEEASIKVGRGRLRHKRGCTNFLVRNVQATT</sequence>
<feature type="region of interest" description="Disordered" evidence="1">
    <location>
        <begin position="160"/>
        <end position="181"/>
    </location>
</feature>